<protein>
    <submittedName>
        <fullName evidence="1">Uncharacterized protein</fullName>
    </submittedName>
</protein>
<proteinExistence type="predicted"/>
<comment type="caution">
    <text evidence="1">The sequence shown here is derived from an EMBL/GenBank/DDBJ whole genome shotgun (WGS) entry which is preliminary data.</text>
</comment>
<dbReference type="Proteomes" id="UP001500058">
    <property type="component" value="Unassembled WGS sequence"/>
</dbReference>
<sequence length="162" mass="18115">MPTKIIDVALAAMHNAGTESVSPKGAINARIVRAVDDEQIFRSEILYSRSQAGQPVHPSGVTRILPGQILEYDVTRRLTVSKFEQETPDQLSQMLVFGRDLKEDIVVSGQLHPDRVYQGNFNRKVRFDEMDGFNKISCDYSVIFNGDVAAKIIVTYTVKLIS</sequence>
<dbReference type="EMBL" id="BAAATJ010000016">
    <property type="protein sequence ID" value="GAA2404878.1"/>
    <property type="molecule type" value="Genomic_DNA"/>
</dbReference>
<evidence type="ECO:0000313" key="1">
    <source>
        <dbReference type="EMBL" id="GAA2404878.1"/>
    </source>
</evidence>
<gene>
    <name evidence="1" type="ORF">GCM10010420_35670</name>
</gene>
<organism evidence="1 2">
    <name type="scientific">Streptomyces glaucosporus</name>
    <dbReference type="NCBI Taxonomy" id="284044"/>
    <lineage>
        <taxon>Bacteria</taxon>
        <taxon>Bacillati</taxon>
        <taxon>Actinomycetota</taxon>
        <taxon>Actinomycetes</taxon>
        <taxon>Kitasatosporales</taxon>
        <taxon>Streptomycetaceae</taxon>
        <taxon>Streptomyces</taxon>
    </lineage>
</organism>
<reference evidence="1 2" key="1">
    <citation type="journal article" date="2019" name="Int. J. Syst. Evol. Microbiol.">
        <title>The Global Catalogue of Microorganisms (GCM) 10K type strain sequencing project: providing services to taxonomists for standard genome sequencing and annotation.</title>
        <authorList>
            <consortium name="The Broad Institute Genomics Platform"/>
            <consortium name="The Broad Institute Genome Sequencing Center for Infectious Disease"/>
            <person name="Wu L."/>
            <person name="Ma J."/>
        </authorList>
    </citation>
    <scope>NUCLEOTIDE SEQUENCE [LARGE SCALE GENOMIC DNA]</scope>
    <source>
        <strain evidence="1 2">JCM 6921</strain>
    </source>
</reference>
<dbReference type="RefSeq" id="WP_344632042.1">
    <property type="nucleotide sequence ID" value="NZ_BAAATJ010000016.1"/>
</dbReference>
<evidence type="ECO:0000313" key="2">
    <source>
        <dbReference type="Proteomes" id="UP001500058"/>
    </source>
</evidence>
<keyword evidence="2" id="KW-1185">Reference proteome</keyword>
<name>A0ABN3IJM9_9ACTN</name>
<accession>A0ABN3IJM9</accession>